<feature type="region of interest" description="Disordered" evidence="1">
    <location>
        <begin position="12"/>
        <end position="43"/>
    </location>
</feature>
<protein>
    <recommendedName>
        <fullName evidence="4">Transposase</fullName>
    </recommendedName>
</protein>
<dbReference type="EMBL" id="JBHTIF010000001">
    <property type="protein sequence ID" value="MFD0724399.1"/>
    <property type="molecule type" value="Genomic_DNA"/>
</dbReference>
<proteinExistence type="predicted"/>
<name>A0ABW2YDB3_9GAMM</name>
<evidence type="ECO:0000313" key="2">
    <source>
        <dbReference type="EMBL" id="MFD0724399.1"/>
    </source>
</evidence>
<accession>A0ABW2YDB3</accession>
<evidence type="ECO:0008006" key="4">
    <source>
        <dbReference type="Google" id="ProtNLM"/>
    </source>
</evidence>
<dbReference type="Proteomes" id="UP001597110">
    <property type="component" value="Unassembled WGS sequence"/>
</dbReference>
<gene>
    <name evidence="2" type="ORF">ACFQ0E_02185</name>
</gene>
<evidence type="ECO:0000256" key="1">
    <source>
        <dbReference type="SAM" id="MobiDB-lite"/>
    </source>
</evidence>
<organism evidence="2 3">
    <name type="scientific">Lysobacter brunescens</name>
    <dbReference type="NCBI Taxonomy" id="262323"/>
    <lineage>
        <taxon>Bacteria</taxon>
        <taxon>Pseudomonadati</taxon>
        <taxon>Pseudomonadota</taxon>
        <taxon>Gammaproteobacteria</taxon>
        <taxon>Lysobacterales</taxon>
        <taxon>Lysobacteraceae</taxon>
        <taxon>Lysobacter</taxon>
    </lineage>
</organism>
<dbReference type="RefSeq" id="WP_386822062.1">
    <property type="nucleotide sequence ID" value="NZ_JBHTIF010000001.1"/>
</dbReference>
<comment type="caution">
    <text evidence="2">The sequence shown here is derived from an EMBL/GenBank/DDBJ whole genome shotgun (WGS) entry which is preliminary data.</text>
</comment>
<sequence length="256" mass="29343">MRKDMYKVIVERPRRGGGYRSEAPIPADLDDSPKQEGLKRRHRSRKCLNENLRPLERYLASQVGRPWDKVYSEISAGIDRRNTVQRHIHQHLEDFVETRAVADGDTILVWNGRLGYEPVGNLTWLRFYVDPRTGLLCLNRQGARKKRAIRLQQKIEHLIRLKKSHGTGIVIDDSTQLHMIDGIWYRITLAKVARSRYHGIFDKLRGLPACSCPDIVDAGGIPSNLTLFGRTGVYAADKQQVSVRELRARRLVNAVC</sequence>
<reference evidence="3" key="1">
    <citation type="journal article" date="2019" name="Int. J. Syst. Evol. Microbiol.">
        <title>The Global Catalogue of Microorganisms (GCM) 10K type strain sequencing project: providing services to taxonomists for standard genome sequencing and annotation.</title>
        <authorList>
            <consortium name="The Broad Institute Genomics Platform"/>
            <consortium name="The Broad Institute Genome Sequencing Center for Infectious Disease"/>
            <person name="Wu L."/>
            <person name="Ma J."/>
        </authorList>
    </citation>
    <scope>NUCLEOTIDE SEQUENCE [LARGE SCALE GENOMIC DNA]</scope>
    <source>
        <strain evidence="3">CCUG 55585</strain>
    </source>
</reference>
<evidence type="ECO:0000313" key="3">
    <source>
        <dbReference type="Proteomes" id="UP001597110"/>
    </source>
</evidence>
<keyword evidence="3" id="KW-1185">Reference proteome</keyword>